<keyword evidence="3" id="KW-1185">Reference proteome</keyword>
<comment type="caution">
    <text evidence="2">The sequence shown here is derived from an EMBL/GenBank/DDBJ whole genome shotgun (WGS) entry which is preliminary data.</text>
</comment>
<evidence type="ECO:0000313" key="3">
    <source>
        <dbReference type="Proteomes" id="UP001519460"/>
    </source>
</evidence>
<evidence type="ECO:0000313" key="2">
    <source>
        <dbReference type="EMBL" id="KAK7502633.1"/>
    </source>
</evidence>
<sequence>MNPSRPQARSRCSRAVDDRGGWNTEHVLRHQDILTPLENTTSETQWRDEAITRVISNVEDRRPLRTVIIGTQGSGKSSFINSVAAAFSPDCWHEYAYTGFHEDGAPITIDIQRRVAFWACIFEKCCNSHHSEYYKVPLPTLIDVAGCIHNAEKRVVEEVLRLLFYGHLKNESALKEAFEYCQTHDRIWIRMKYFWQYPEMRVDRVIFVASAVEEIPTHLIQCVMNVARPPHDSTTRRSIPVFGVMTKKDRVDETRPSFQEKKKRFMAGLGIHRNRFLLCSNYCDDTDPLDCRHEIHNTAIDLPILKFFVTDPALKVAHDEEQLPEIPRLLAKFGVAMCLTFLFLCLIIPSNSGLLENAILKACAGGTDNETEIALAKVCSLERAPSLLWLKFRFSAIFAFCYVLYCLFGSRIRDFVSDMLQLQ</sequence>
<gene>
    <name evidence="2" type="ORF">BaRGS_00006208</name>
</gene>
<evidence type="ECO:0008006" key="4">
    <source>
        <dbReference type="Google" id="ProtNLM"/>
    </source>
</evidence>
<keyword evidence="1" id="KW-1133">Transmembrane helix</keyword>
<dbReference type="CDD" id="cd00882">
    <property type="entry name" value="Ras_like_GTPase"/>
    <property type="match status" value="1"/>
</dbReference>
<reference evidence="2 3" key="1">
    <citation type="journal article" date="2023" name="Sci. Data">
        <title>Genome assembly of the Korean intertidal mud-creeper Batillaria attramentaria.</title>
        <authorList>
            <person name="Patra A.K."/>
            <person name="Ho P.T."/>
            <person name="Jun S."/>
            <person name="Lee S.J."/>
            <person name="Kim Y."/>
            <person name="Won Y.J."/>
        </authorList>
    </citation>
    <scope>NUCLEOTIDE SEQUENCE [LARGE SCALE GENOMIC DNA]</scope>
    <source>
        <strain evidence="2">Wonlab-2016</strain>
    </source>
</reference>
<dbReference type="Gene3D" id="3.40.50.300">
    <property type="entry name" value="P-loop containing nucleotide triphosphate hydrolases"/>
    <property type="match status" value="1"/>
</dbReference>
<feature type="transmembrane region" description="Helical" evidence="1">
    <location>
        <begin position="392"/>
        <end position="410"/>
    </location>
</feature>
<evidence type="ECO:0000256" key="1">
    <source>
        <dbReference type="SAM" id="Phobius"/>
    </source>
</evidence>
<dbReference type="InterPro" id="IPR027417">
    <property type="entry name" value="P-loop_NTPase"/>
</dbReference>
<proteinExistence type="predicted"/>
<name>A0ABD0LTW8_9CAEN</name>
<dbReference type="Proteomes" id="UP001519460">
    <property type="component" value="Unassembled WGS sequence"/>
</dbReference>
<dbReference type="AlphaFoldDB" id="A0ABD0LTW8"/>
<protein>
    <recommendedName>
        <fullName evidence="4">G domain-containing protein</fullName>
    </recommendedName>
</protein>
<keyword evidence="1" id="KW-0472">Membrane</keyword>
<organism evidence="2 3">
    <name type="scientific">Batillaria attramentaria</name>
    <dbReference type="NCBI Taxonomy" id="370345"/>
    <lineage>
        <taxon>Eukaryota</taxon>
        <taxon>Metazoa</taxon>
        <taxon>Spiralia</taxon>
        <taxon>Lophotrochozoa</taxon>
        <taxon>Mollusca</taxon>
        <taxon>Gastropoda</taxon>
        <taxon>Caenogastropoda</taxon>
        <taxon>Sorbeoconcha</taxon>
        <taxon>Cerithioidea</taxon>
        <taxon>Batillariidae</taxon>
        <taxon>Batillaria</taxon>
    </lineage>
</organism>
<dbReference type="EMBL" id="JACVVK020000025">
    <property type="protein sequence ID" value="KAK7502633.1"/>
    <property type="molecule type" value="Genomic_DNA"/>
</dbReference>
<feature type="transmembrane region" description="Helical" evidence="1">
    <location>
        <begin position="329"/>
        <end position="349"/>
    </location>
</feature>
<accession>A0ABD0LTW8</accession>
<dbReference type="SUPFAM" id="SSF52540">
    <property type="entry name" value="P-loop containing nucleoside triphosphate hydrolases"/>
    <property type="match status" value="1"/>
</dbReference>
<keyword evidence="1" id="KW-0812">Transmembrane</keyword>